<sequence length="149" mass="15880">MAADANDEAGLPGISLRESHLQADRVARPWSWRLVMFLRAVAVFELVRGLVFWGLLIGSGGAPLAVDGTHASWFVACTFFAVADPVAAVGLWLATGWGVVIWLLATLGQLLWAASSSPASLGRWLAALISVAAVAAYVYLSMRARREVS</sequence>
<dbReference type="EMBL" id="JACIDR010000006">
    <property type="protein sequence ID" value="MBB3974447.1"/>
    <property type="molecule type" value="Genomic_DNA"/>
</dbReference>
<dbReference type="RefSeq" id="WP_183396297.1">
    <property type="nucleotide sequence ID" value="NZ_JACIDR010000006.1"/>
</dbReference>
<evidence type="ECO:0000313" key="3">
    <source>
        <dbReference type="Proteomes" id="UP000528964"/>
    </source>
</evidence>
<feature type="transmembrane region" description="Helical" evidence="1">
    <location>
        <begin position="71"/>
        <end position="92"/>
    </location>
</feature>
<reference evidence="2 3" key="1">
    <citation type="submission" date="2020-08" db="EMBL/GenBank/DDBJ databases">
        <title>Genomic Encyclopedia of Type Strains, Phase IV (KMG-IV): sequencing the most valuable type-strain genomes for metagenomic binning, comparative biology and taxonomic classification.</title>
        <authorList>
            <person name="Goeker M."/>
        </authorList>
    </citation>
    <scope>NUCLEOTIDE SEQUENCE [LARGE SCALE GENOMIC DNA]</scope>
    <source>
        <strain evidence="2 3">DSM 25481</strain>
    </source>
</reference>
<name>A0A7W6GGU6_9HYPH</name>
<dbReference type="InterPro" id="IPR046161">
    <property type="entry name" value="DUF6163"/>
</dbReference>
<dbReference type="AlphaFoldDB" id="A0A7W6GGU6"/>
<feature type="transmembrane region" description="Helical" evidence="1">
    <location>
        <begin position="37"/>
        <end position="59"/>
    </location>
</feature>
<evidence type="ECO:0000313" key="2">
    <source>
        <dbReference type="EMBL" id="MBB3974447.1"/>
    </source>
</evidence>
<accession>A0A7W6GGU6</accession>
<feature type="transmembrane region" description="Helical" evidence="1">
    <location>
        <begin position="99"/>
        <end position="115"/>
    </location>
</feature>
<keyword evidence="1" id="KW-1133">Transmembrane helix</keyword>
<keyword evidence="1" id="KW-0812">Transmembrane</keyword>
<feature type="transmembrane region" description="Helical" evidence="1">
    <location>
        <begin position="121"/>
        <end position="140"/>
    </location>
</feature>
<dbReference type="Pfam" id="PF19660">
    <property type="entry name" value="DUF6163"/>
    <property type="match status" value="1"/>
</dbReference>
<comment type="caution">
    <text evidence="2">The sequence shown here is derived from an EMBL/GenBank/DDBJ whole genome shotgun (WGS) entry which is preliminary data.</text>
</comment>
<evidence type="ECO:0000256" key="1">
    <source>
        <dbReference type="SAM" id="Phobius"/>
    </source>
</evidence>
<organism evidence="2 3">
    <name type="scientific">Hansschlegelia beijingensis</name>
    <dbReference type="NCBI Taxonomy" id="1133344"/>
    <lineage>
        <taxon>Bacteria</taxon>
        <taxon>Pseudomonadati</taxon>
        <taxon>Pseudomonadota</taxon>
        <taxon>Alphaproteobacteria</taxon>
        <taxon>Hyphomicrobiales</taxon>
        <taxon>Methylopilaceae</taxon>
        <taxon>Hansschlegelia</taxon>
    </lineage>
</organism>
<protein>
    <submittedName>
        <fullName evidence="2">Uncharacterized protein</fullName>
    </submittedName>
</protein>
<proteinExistence type="predicted"/>
<keyword evidence="1" id="KW-0472">Membrane</keyword>
<gene>
    <name evidence="2" type="ORF">GGR24_003128</name>
</gene>
<keyword evidence="3" id="KW-1185">Reference proteome</keyword>
<dbReference type="Proteomes" id="UP000528964">
    <property type="component" value="Unassembled WGS sequence"/>
</dbReference>